<feature type="signal peptide" evidence="1">
    <location>
        <begin position="1"/>
        <end position="26"/>
    </location>
</feature>
<comment type="caution">
    <text evidence="2">The sequence shown here is derived from an EMBL/GenBank/DDBJ whole genome shotgun (WGS) entry which is preliminary data.</text>
</comment>
<reference evidence="2 3" key="1">
    <citation type="submission" date="2024-09" db="EMBL/GenBank/DDBJ databases">
        <authorList>
            <person name="Sun Q."/>
            <person name="Mori K."/>
        </authorList>
    </citation>
    <scope>NUCLEOTIDE SEQUENCE [LARGE SCALE GENOMIC DNA]</scope>
    <source>
        <strain evidence="2 3">CICC 10874</strain>
    </source>
</reference>
<evidence type="ECO:0000313" key="2">
    <source>
        <dbReference type="EMBL" id="MFC0675711.1"/>
    </source>
</evidence>
<feature type="chain" id="PRO_5045808913" evidence="1">
    <location>
        <begin position="27"/>
        <end position="146"/>
    </location>
</feature>
<sequence>MPARKVIFYGSSLGGFGALCGASAAAAHAVAEVPQIDVRNWFPGAVKKIEDHIIHVPMDAYGARHPERVDVWSRFMVEASIPSFVILTNELDRSFQDQLSLIARVREHPRYAGEDAELVVTARTRGHQVLAKQQAVELIRRTIRDR</sequence>
<dbReference type="Proteomes" id="UP001589793">
    <property type="component" value="Unassembled WGS sequence"/>
</dbReference>
<gene>
    <name evidence="2" type="ORF">ACFFF6_17315</name>
</gene>
<name>A0ABV6RFD0_9MICO</name>
<proteinExistence type="predicted"/>
<protein>
    <submittedName>
        <fullName evidence="2">Uncharacterized protein</fullName>
    </submittedName>
</protein>
<keyword evidence="3" id="KW-1185">Reference proteome</keyword>
<accession>A0ABV6RFD0</accession>
<keyword evidence="1" id="KW-0732">Signal</keyword>
<organism evidence="2 3">
    <name type="scientific">Brachybacterium hainanense</name>
    <dbReference type="NCBI Taxonomy" id="1541174"/>
    <lineage>
        <taxon>Bacteria</taxon>
        <taxon>Bacillati</taxon>
        <taxon>Actinomycetota</taxon>
        <taxon>Actinomycetes</taxon>
        <taxon>Micrococcales</taxon>
        <taxon>Dermabacteraceae</taxon>
        <taxon>Brachybacterium</taxon>
    </lineage>
</organism>
<evidence type="ECO:0000256" key="1">
    <source>
        <dbReference type="SAM" id="SignalP"/>
    </source>
</evidence>
<evidence type="ECO:0000313" key="3">
    <source>
        <dbReference type="Proteomes" id="UP001589793"/>
    </source>
</evidence>
<dbReference type="RefSeq" id="WP_376982745.1">
    <property type="nucleotide sequence ID" value="NZ_JBHLSV010000028.1"/>
</dbReference>
<dbReference type="EMBL" id="JBHLSV010000028">
    <property type="protein sequence ID" value="MFC0675711.1"/>
    <property type="molecule type" value="Genomic_DNA"/>
</dbReference>